<feature type="domain" description="Glutamine amidotransferase type-2" evidence="12">
    <location>
        <begin position="2"/>
        <end position="219"/>
    </location>
</feature>
<comment type="pathway">
    <text evidence="1 7 8">Purine metabolism; IMP biosynthesis via de novo pathway; N(1)-(5-phospho-D-ribosyl)glycinamide from 5-phospho-alpha-D-ribose 1-diphosphate: step 1/2.</text>
</comment>
<dbReference type="PANTHER" id="PTHR11907">
    <property type="entry name" value="AMIDOPHOSPHORIBOSYLTRANSFERASE"/>
    <property type="match status" value="1"/>
</dbReference>
<feature type="binding site" evidence="7 11">
    <location>
        <position position="433"/>
    </location>
    <ligand>
        <name>[4Fe-4S] cluster</name>
        <dbReference type="ChEBI" id="CHEBI:49883"/>
    </ligand>
</feature>
<protein>
    <recommendedName>
        <fullName evidence="7">Amidophosphoribosyltransferase</fullName>
        <shortName evidence="7">ATase</shortName>
        <ecNumber evidence="7">2.4.2.14</ecNumber>
    </recommendedName>
    <alternativeName>
        <fullName evidence="7">Glutamine phosphoribosylpyrophosphate amidotransferase</fullName>
        <shortName evidence="7">GPATase</shortName>
    </alternativeName>
</protein>
<dbReference type="GO" id="GO:0009113">
    <property type="term" value="P:purine nucleobase biosynthetic process"/>
    <property type="evidence" value="ECO:0007669"/>
    <property type="project" value="UniProtKB-UniRule"/>
</dbReference>
<dbReference type="Pfam" id="PF00156">
    <property type="entry name" value="Pribosyltran"/>
    <property type="match status" value="1"/>
</dbReference>
<evidence type="ECO:0000256" key="8">
    <source>
        <dbReference type="PIRNR" id="PIRNR000485"/>
    </source>
</evidence>
<evidence type="ECO:0000256" key="4">
    <source>
        <dbReference type="ARBA" id="ARBA00022679"/>
    </source>
</evidence>
<feature type="binding site" evidence="7 10">
    <location>
        <position position="347"/>
    </location>
    <ligand>
        <name>Mg(2+)</name>
        <dbReference type="ChEBI" id="CHEBI:18420"/>
    </ligand>
</feature>
<evidence type="ECO:0000256" key="7">
    <source>
        <dbReference type="HAMAP-Rule" id="MF_01931"/>
    </source>
</evidence>
<organism evidence="13 14">
    <name type="scientific">candidate division WOR-3 bacterium JGI_Cruoil_03_44_89</name>
    <dbReference type="NCBI Taxonomy" id="1973748"/>
    <lineage>
        <taxon>Bacteria</taxon>
        <taxon>Bacteria division WOR-3</taxon>
    </lineage>
</organism>
<evidence type="ECO:0000259" key="12">
    <source>
        <dbReference type="PROSITE" id="PS51278"/>
    </source>
</evidence>
<evidence type="ECO:0000256" key="11">
    <source>
        <dbReference type="PIRSR" id="PIRSR000485-3"/>
    </source>
</evidence>
<feature type="binding site" evidence="7 11">
    <location>
        <position position="384"/>
    </location>
    <ligand>
        <name>[4Fe-4S] cluster</name>
        <dbReference type="ChEBI" id="CHEBI:49883"/>
    </ligand>
</feature>
<evidence type="ECO:0000256" key="10">
    <source>
        <dbReference type="PIRSR" id="PIRSR000485-2"/>
    </source>
</evidence>
<dbReference type="GO" id="GO:0004044">
    <property type="term" value="F:amidophosphoribosyltransferase activity"/>
    <property type="evidence" value="ECO:0007669"/>
    <property type="project" value="UniProtKB-UniRule"/>
</dbReference>
<dbReference type="PIRSF" id="PIRSF000485">
    <property type="entry name" value="Amd_phspho_trans"/>
    <property type="match status" value="1"/>
</dbReference>
<keyword evidence="7 11" id="KW-0408">Iron</keyword>
<keyword evidence="6 7" id="KW-0315">Glutamine amidotransferase</keyword>
<comment type="function">
    <text evidence="7">Catalyzes the formation of phosphoribosylamine from phosphoribosylpyrophosphate (PRPP) and glutamine.</text>
</comment>
<keyword evidence="7 11" id="KW-0411">Iron-sulfur</keyword>
<dbReference type="GO" id="GO:0006189">
    <property type="term" value="P:'de novo' IMP biosynthetic process"/>
    <property type="evidence" value="ECO:0007669"/>
    <property type="project" value="UniProtKB-UniRule"/>
</dbReference>
<sequence length="471" mass="53056">MCGIIGIKGKDRVTEELFVGLLALQHRGQNSAGMSTYDGYRFYSKKGNGLVSHVLPEDSLNRLKGNLGIGHVRYPTIGGGDEEDAQPFLIHSPVGIAMVHNGNIINYFELRRELGDKRHLNSFCDVEVMLNIFADELENDPFEAARTIMDRANGGYSVIAIVAGIGLFAFRDPHAIRPFIFGRREENYIFASESVVLQILGYNIIKDLAPGEGILVDENGKVTQKMIKRGNPRHCIFEYIYFARPESCLDNMSVYKARLSLGKELAKEAKRKGVKPNVVVPIPDTSRPTAIALAEELDVPYREGLIKNRYILRTFIMSTDEERMRYVKYKLNPVVSELKGKKVLLVDDSIVRGTTSRRIVRLVKNAGAKEVYFAISAPPIRDPCYYGIDMQTRSELIAREKSEHEIKEILGVDALIYQTLDGLTRAIGKDKFCRACFDGDYPTRIKGKEVLEIEEKRERLRKSKVGASLFL</sequence>
<keyword evidence="5 7" id="KW-0658">Purine biosynthesis</keyword>
<reference evidence="13 14" key="1">
    <citation type="submission" date="2017-07" db="EMBL/GenBank/DDBJ databases">
        <title>Recovery of genomes from metagenomes via a dereplication, aggregation, and scoring strategy.</title>
        <authorList>
            <person name="Sieber C.M."/>
            <person name="Probst A.J."/>
            <person name="Sharrar A."/>
            <person name="Thomas B.C."/>
            <person name="Hess M."/>
            <person name="Tringe S.G."/>
            <person name="Banfield J.F."/>
        </authorList>
    </citation>
    <scope>NUCLEOTIDE SEQUENCE [LARGE SCALE GENOMIC DNA]</scope>
    <source>
        <strain evidence="13">JGI_Cruoil_03_44_89</strain>
    </source>
</reference>
<dbReference type="GO" id="GO:0051539">
    <property type="term" value="F:4 iron, 4 sulfur cluster binding"/>
    <property type="evidence" value="ECO:0007669"/>
    <property type="project" value="UniProtKB-KW"/>
</dbReference>
<evidence type="ECO:0000256" key="5">
    <source>
        <dbReference type="ARBA" id="ARBA00022755"/>
    </source>
</evidence>
<dbReference type="GO" id="GO:0000287">
    <property type="term" value="F:magnesium ion binding"/>
    <property type="evidence" value="ECO:0007669"/>
    <property type="project" value="UniProtKB-UniRule"/>
</dbReference>
<dbReference type="InterPro" id="IPR029057">
    <property type="entry name" value="PRTase-like"/>
</dbReference>
<dbReference type="Proteomes" id="UP000215215">
    <property type="component" value="Unassembled WGS sequence"/>
</dbReference>
<accession>A0A235BXR1</accession>
<keyword evidence="7 10" id="KW-0479">Metal-binding</keyword>
<evidence type="ECO:0000313" key="13">
    <source>
        <dbReference type="EMBL" id="OYD17133.1"/>
    </source>
</evidence>
<comment type="catalytic activity">
    <reaction evidence="7 8">
        <text>5-phospho-beta-D-ribosylamine + L-glutamate + diphosphate = 5-phospho-alpha-D-ribose 1-diphosphate + L-glutamine + H2O</text>
        <dbReference type="Rhea" id="RHEA:14905"/>
        <dbReference type="ChEBI" id="CHEBI:15377"/>
        <dbReference type="ChEBI" id="CHEBI:29985"/>
        <dbReference type="ChEBI" id="CHEBI:33019"/>
        <dbReference type="ChEBI" id="CHEBI:58017"/>
        <dbReference type="ChEBI" id="CHEBI:58359"/>
        <dbReference type="ChEBI" id="CHEBI:58681"/>
        <dbReference type="EC" id="2.4.2.14"/>
    </reaction>
</comment>
<comment type="caution">
    <text evidence="13">The sequence shown here is derived from an EMBL/GenBank/DDBJ whole genome shotgun (WGS) entry which is preliminary data.</text>
</comment>
<evidence type="ECO:0000256" key="3">
    <source>
        <dbReference type="ARBA" id="ARBA00022676"/>
    </source>
</evidence>
<comment type="cofactor">
    <cofactor evidence="7 11">
        <name>[4Fe-4S] cluster</name>
        <dbReference type="ChEBI" id="CHEBI:49883"/>
    </cofactor>
    <text evidence="7 11">Binds 1 [4Fe-4S] cluster per subunit.</text>
</comment>
<keyword evidence="4 7" id="KW-0808">Transferase</keyword>
<dbReference type="InterPro" id="IPR005854">
    <property type="entry name" value="PurF"/>
</dbReference>
<dbReference type="NCBIfam" id="TIGR01134">
    <property type="entry name" value="purF"/>
    <property type="match status" value="1"/>
</dbReference>
<name>A0A235BXR1_UNCW3</name>
<dbReference type="Gene3D" id="3.60.20.10">
    <property type="entry name" value="Glutamine Phosphoribosylpyrophosphate, subunit 1, domain 1"/>
    <property type="match status" value="1"/>
</dbReference>
<evidence type="ECO:0000313" key="14">
    <source>
        <dbReference type="Proteomes" id="UP000215215"/>
    </source>
</evidence>
<proteinExistence type="inferred from homology"/>
<feature type="binding site" evidence="7 11">
    <location>
        <position position="235"/>
    </location>
    <ligand>
        <name>[4Fe-4S] cluster</name>
        <dbReference type="ChEBI" id="CHEBI:49883"/>
    </ligand>
</feature>
<evidence type="ECO:0000256" key="2">
    <source>
        <dbReference type="ARBA" id="ARBA00010138"/>
    </source>
</evidence>
<comment type="cofactor">
    <cofactor evidence="7 10">
        <name>Mg(2+)</name>
        <dbReference type="ChEBI" id="CHEBI:18420"/>
    </cofactor>
    <text evidence="7 10">Binds 1 Mg(2+) ion per subunit.</text>
</comment>
<keyword evidence="7 10" id="KW-0460">Magnesium</keyword>
<dbReference type="SUPFAM" id="SSF53271">
    <property type="entry name" value="PRTase-like"/>
    <property type="match status" value="1"/>
</dbReference>
<feature type="binding site" evidence="7 10">
    <location>
        <position position="285"/>
    </location>
    <ligand>
        <name>Mg(2+)</name>
        <dbReference type="ChEBI" id="CHEBI:18420"/>
    </ligand>
</feature>
<dbReference type="Pfam" id="PF13522">
    <property type="entry name" value="GATase_6"/>
    <property type="match status" value="1"/>
</dbReference>
<feature type="binding site" evidence="7 10">
    <location>
        <position position="348"/>
    </location>
    <ligand>
        <name>Mg(2+)</name>
        <dbReference type="ChEBI" id="CHEBI:18420"/>
    </ligand>
</feature>
<dbReference type="EC" id="2.4.2.14" evidence="7"/>
<evidence type="ECO:0000256" key="9">
    <source>
        <dbReference type="PIRSR" id="PIRSR000485-1"/>
    </source>
</evidence>
<dbReference type="HAMAP" id="MF_01931">
    <property type="entry name" value="PurF"/>
    <property type="match status" value="1"/>
</dbReference>
<dbReference type="EMBL" id="NOZQ01000031">
    <property type="protein sequence ID" value="OYD17133.1"/>
    <property type="molecule type" value="Genomic_DNA"/>
</dbReference>
<dbReference type="InterPro" id="IPR017932">
    <property type="entry name" value="GATase_2_dom"/>
</dbReference>
<gene>
    <name evidence="7" type="primary">purF</name>
    <name evidence="13" type="ORF">CH333_01850</name>
</gene>
<feature type="binding site" evidence="7 11">
    <location>
        <position position="436"/>
    </location>
    <ligand>
        <name>[4Fe-4S] cluster</name>
        <dbReference type="ChEBI" id="CHEBI:49883"/>
    </ligand>
</feature>
<dbReference type="PROSITE" id="PS51278">
    <property type="entry name" value="GATASE_TYPE_2"/>
    <property type="match status" value="1"/>
</dbReference>
<dbReference type="SUPFAM" id="SSF56235">
    <property type="entry name" value="N-terminal nucleophile aminohydrolases (Ntn hydrolases)"/>
    <property type="match status" value="1"/>
</dbReference>
<dbReference type="InterPro" id="IPR029055">
    <property type="entry name" value="Ntn_hydrolases_N"/>
</dbReference>
<keyword evidence="3 7" id="KW-0328">Glycosyltransferase</keyword>
<dbReference type="UniPathway" id="UPA00074">
    <property type="reaction ID" value="UER00124"/>
</dbReference>
<comment type="similarity">
    <text evidence="2 7 8">In the C-terminal section; belongs to the purine/pyrimidine phosphoribosyltransferase family.</text>
</comment>
<evidence type="ECO:0000256" key="6">
    <source>
        <dbReference type="ARBA" id="ARBA00022962"/>
    </source>
</evidence>
<dbReference type="CDD" id="cd06223">
    <property type="entry name" value="PRTases_typeI"/>
    <property type="match status" value="1"/>
</dbReference>
<dbReference type="Gene3D" id="3.40.50.2020">
    <property type="match status" value="1"/>
</dbReference>
<evidence type="ECO:0000256" key="1">
    <source>
        <dbReference type="ARBA" id="ARBA00005209"/>
    </source>
</evidence>
<dbReference type="AlphaFoldDB" id="A0A235BXR1"/>
<feature type="active site" description="Nucleophile" evidence="7 9">
    <location>
        <position position="2"/>
    </location>
</feature>
<dbReference type="InterPro" id="IPR000836">
    <property type="entry name" value="PRTase_dom"/>
</dbReference>
<keyword evidence="7" id="KW-0004">4Fe-4S</keyword>